<dbReference type="AlphaFoldDB" id="A0A3M4AQP8"/>
<sequence length="479" mass="54459">MNAVVSLRMNHVELFETTRNGTLTFRMICPDHTMTEFFDEWAYQLAKVKAFKTTRTYCYAVREMLNYIHQVSIQCGGLTALQLRDALDSYESYLVSGIYSTSSVAREAARVLGSRELGGASIAVHFAGVNNFITASEAMREALLQMQDSGYVSDIAISMMPLTTTRYMETPRNVRAAIRANSWMAGCIAGGAKRIKKKHLSPVSKPSTVARTDEFGGDEKTFPIDKCRDLIENATCLRDKVLWSLLAASGCRISEALTVLWDDIYIDTDNPKNNKVFIVDPDTRLDVLIHYIPEHQLKKLDHKGRVKPDTFLIQPFASMFWHYLGLYDQEQRALEASRHRPVAHRFLFRNLRDGGPMATSYQAVYERFRSAAQKVTGMSYGFHSLRHMYAYYLVNHCPNPVGHNKFGLDLKTVQVFMGHKSIKATERYARKDIKMLEATFATINMLRMSTANYSVTHVQIQHLENELKQLKLSLQGDSN</sequence>
<dbReference type="GO" id="GO:0003677">
    <property type="term" value="F:DNA binding"/>
    <property type="evidence" value="ECO:0007669"/>
    <property type="project" value="UniProtKB-KW"/>
</dbReference>
<dbReference type="GO" id="GO:0006310">
    <property type="term" value="P:DNA recombination"/>
    <property type="evidence" value="ECO:0007669"/>
    <property type="project" value="UniProtKB-KW"/>
</dbReference>
<dbReference type="InterPro" id="IPR050090">
    <property type="entry name" value="Tyrosine_recombinase_XerCD"/>
</dbReference>
<evidence type="ECO:0000256" key="2">
    <source>
        <dbReference type="ARBA" id="ARBA00022908"/>
    </source>
</evidence>
<evidence type="ECO:0000313" key="6">
    <source>
        <dbReference type="EMBL" id="RMP09247.1"/>
    </source>
</evidence>
<dbReference type="PROSITE" id="PS51898">
    <property type="entry name" value="TYR_RECOMBINASE"/>
    <property type="match status" value="1"/>
</dbReference>
<dbReference type="RefSeq" id="WP_244159549.1">
    <property type="nucleotide sequence ID" value="NZ_RBPW01000026.1"/>
</dbReference>
<dbReference type="PANTHER" id="PTHR30349:SF41">
    <property type="entry name" value="INTEGRASE_RECOMBINASE PROTEIN MJ0367-RELATED"/>
    <property type="match status" value="1"/>
</dbReference>
<proteinExistence type="inferred from homology"/>
<keyword evidence="2" id="KW-0229">DNA integration</keyword>
<feature type="domain" description="Tyr recombinase" evidence="5">
    <location>
        <begin position="217"/>
        <end position="441"/>
    </location>
</feature>
<dbReference type="InterPro" id="IPR002104">
    <property type="entry name" value="Integrase_catalytic"/>
</dbReference>
<keyword evidence="7" id="KW-1185">Reference proteome</keyword>
<dbReference type="CDD" id="cd00397">
    <property type="entry name" value="DNA_BRE_C"/>
    <property type="match status" value="1"/>
</dbReference>
<comment type="similarity">
    <text evidence="1">Belongs to the 'phage' integrase family.</text>
</comment>
<organism evidence="6 7">
    <name type="scientific">Pseudomonas marginalis pv. marginalis</name>
    <dbReference type="NCBI Taxonomy" id="97473"/>
    <lineage>
        <taxon>Bacteria</taxon>
        <taxon>Pseudomonadati</taxon>
        <taxon>Pseudomonadota</taxon>
        <taxon>Gammaproteobacteria</taxon>
        <taxon>Pseudomonadales</taxon>
        <taxon>Pseudomonadaceae</taxon>
        <taxon>Pseudomonas</taxon>
    </lineage>
</organism>
<keyword evidence="3" id="KW-0238">DNA-binding</keyword>
<dbReference type="Gene3D" id="1.10.443.10">
    <property type="entry name" value="Intergrase catalytic core"/>
    <property type="match status" value="1"/>
</dbReference>
<evidence type="ECO:0000256" key="1">
    <source>
        <dbReference type="ARBA" id="ARBA00008857"/>
    </source>
</evidence>
<evidence type="ECO:0000313" key="7">
    <source>
        <dbReference type="Proteomes" id="UP000276587"/>
    </source>
</evidence>
<reference evidence="6 7" key="1">
    <citation type="submission" date="2018-08" db="EMBL/GenBank/DDBJ databases">
        <title>Recombination of ecologically and evolutionarily significant loci maintains genetic cohesion in the Pseudomonas syringae species complex.</title>
        <authorList>
            <person name="Dillon M."/>
            <person name="Thakur S."/>
            <person name="Almeida R.N.D."/>
            <person name="Weir B.S."/>
            <person name="Guttman D.S."/>
        </authorList>
    </citation>
    <scope>NUCLEOTIDE SEQUENCE [LARGE SCALE GENOMIC DNA]</scope>
    <source>
        <strain evidence="6 7">ICMP 3555</strain>
    </source>
</reference>
<dbReference type="PANTHER" id="PTHR30349">
    <property type="entry name" value="PHAGE INTEGRASE-RELATED"/>
    <property type="match status" value="1"/>
</dbReference>
<dbReference type="InterPro" id="IPR011010">
    <property type="entry name" value="DNA_brk_join_enz"/>
</dbReference>
<accession>A0A3M4AQP8</accession>
<evidence type="ECO:0000256" key="4">
    <source>
        <dbReference type="ARBA" id="ARBA00023172"/>
    </source>
</evidence>
<dbReference type="InterPro" id="IPR013762">
    <property type="entry name" value="Integrase-like_cat_sf"/>
</dbReference>
<comment type="caution">
    <text evidence="6">The sequence shown here is derived from an EMBL/GenBank/DDBJ whole genome shotgun (WGS) entry which is preliminary data.</text>
</comment>
<dbReference type="SUPFAM" id="SSF56349">
    <property type="entry name" value="DNA breaking-rejoining enzymes"/>
    <property type="match status" value="1"/>
</dbReference>
<dbReference type="GO" id="GO:0015074">
    <property type="term" value="P:DNA integration"/>
    <property type="evidence" value="ECO:0007669"/>
    <property type="project" value="UniProtKB-KW"/>
</dbReference>
<dbReference type="Proteomes" id="UP000276587">
    <property type="component" value="Unassembled WGS sequence"/>
</dbReference>
<keyword evidence="4" id="KW-0233">DNA recombination</keyword>
<dbReference type="EMBL" id="RBQF01000173">
    <property type="protein sequence ID" value="RMP09247.1"/>
    <property type="molecule type" value="Genomic_DNA"/>
</dbReference>
<gene>
    <name evidence="6" type="ORF">ALQ29_02520</name>
</gene>
<name>A0A3M4AQP8_PSEMA</name>
<evidence type="ECO:0000259" key="5">
    <source>
        <dbReference type="PROSITE" id="PS51898"/>
    </source>
</evidence>
<evidence type="ECO:0000256" key="3">
    <source>
        <dbReference type="ARBA" id="ARBA00023125"/>
    </source>
</evidence>
<dbReference type="Pfam" id="PF00589">
    <property type="entry name" value="Phage_integrase"/>
    <property type="match status" value="1"/>
</dbReference>
<protein>
    <recommendedName>
        <fullName evidence="5">Tyr recombinase domain-containing protein</fullName>
    </recommendedName>
</protein>